<dbReference type="PROSITE" id="PS00518">
    <property type="entry name" value="ZF_RING_1"/>
    <property type="match status" value="1"/>
</dbReference>
<protein>
    <submittedName>
        <fullName evidence="7">E3 ubiquitin ligase ARIH1</fullName>
    </submittedName>
</protein>
<dbReference type="AlphaFoldDB" id="A0A9P5AUI9"/>
<dbReference type="InterPro" id="IPR017907">
    <property type="entry name" value="Znf_RING_CS"/>
</dbReference>
<evidence type="ECO:0000256" key="5">
    <source>
        <dbReference type="SAM" id="MobiDB-lite"/>
    </source>
</evidence>
<dbReference type="Gene3D" id="3.30.40.10">
    <property type="entry name" value="Zinc/RING finger domain, C3HC4 (zinc finger)"/>
    <property type="match status" value="1"/>
</dbReference>
<keyword evidence="4" id="KW-0862">Zinc</keyword>
<dbReference type="Proteomes" id="UP000730481">
    <property type="component" value="Unassembled WGS sequence"/>
</dbReference>
<evidence type="ECO:0000313" key="8">
    <source>
        <dbReference type="Proteomes" id="UP000730481"/>
    </source>
</evidence>
<sequence>MDTNLAQSLAGVDEADVAAIHAVLQADAQVEKDRRLAQRLEEAEDADADLESDDEGPVNLLKHQIFDKPRDNTEGSMNLANNRIETVSKAPLDTPTRSAVNAGSSTMSGPQITQVAEKKECVSCGDKFSKVSLLDTPCLHAFCLSCLIRLVQASMRDGSIYPPKCCGIAIPITTENSHLSHQLVTQFEAKKIEFETVDRTYCSGQLCSAFIPPESYKAGIASCPRCMSKTCVKCKDTWHVGACANDDVTKDLLKMANNKGWKRCGRCGHIIDKIEGCNHMCEYTNLTKCTHQLLYRHLLIIDTCDCNDEEDEDPHENDNEEESESKDDDPSGQPCSHRWDRTRNSFQTLCERCRRRPQNFYDVERAK</sequence>
<dbReference type="Pfam" id="PF01485">
    <property type="entry name" value="IBR"/>
    <property type="match status" value="1"/>
</dbReference>
<evidence type="ECO:0000256" key="3">
    <source>
        <dbReference type="ARBA" id="ARBA00022786"/>
    </source>
</evidence>
<reference evidence="7" key="1">
    <citation type="journal article" date="2017" name="Mycologia">
        <title>Fusarium algeriense, sp. nov., a novel toxigenic crown rot pathogen of durum wheat from Algeria is nested in the Fusarium burgessii species complex.</title>
        <authorList>
            <person name="Laraba I."/>
            <person name="Keddad A."/>
            <person name="Boureghda H."/>
            <person name="Abdallah N."/>
            <person name="Vaughan M.M."/>
            <person name="Proctor R.H."/>
            <person name="Busman M."/>
            <person name="O'Donnell K."/>
        </authorList>
    </citation>
    <scope>NUCLEOTIDE SEQUENCE</scope>
    <source>
        <strain evidence="7">NRRL 25174</strain>
    </source>
</reference>
<reference evidence="7" key="2">
    <citation type="submission" date="2020-02" db="EMBL/GenBank/DDBJ databases">
        <title>Identification and distribution of gene clusters putatively required for synthesis of sphingolipid metabolism inhibitors in phylogenetically diverse species of the filamentous fungus Fusarium.</title>
        <authorList>
            <person name="Kim H.-S."/>
            <person name="Busman M."/>
            <person name="Brown D.W."/>
            <person name="Divon H."/>
            <person name="Uhlig S."/>
            <person name="Proctor R.H."/>
        </authorList>
    </citation>
    <scope>NUCLEOTIDE SEQUENCE</scope>
    <source>
        <strain evidence="7">NRRL 25174</strain>
    </source>
</reference>
<dbReference type="GO" id="GO:0016567">
    <property type="term" value="P:protein ubiquitination"/>
    <property type="evidence" value="ECO:0007669"/>
    <property type="project" value="InterPro"/>
</dbReference>
<keyword evidence="1" id="KW-0479">Metal-binding</keyword>
<dbReference type="SUPFAM" id="SSF57850">
    <property type="entry name" value="RING/U-box"/>
    <property type="match status" value="1"/>
</dbReference>
<keyword evidence="2" id="KW-0863">Zinc-finger</keyword>
<dbReference type="InterPro" id="IPR031127">
    <property type="entry name" value="E3_UB_ligase_RBR"/>
</dbReference>
<dbReference type="OrthoDB" id="10009520at2759"/>
<keyword evidence="3" id="KW-0833">Ubl conjugation pathway</keyword>
<dbReference type="GO" id="GO:0004842">
    <property type="term" value="F:ubiquitin-protein transferase activity"/>
    <property type="evidence" value="ECO:0007669"/>
    <property type="project" value="InterPro"/>
</dbReference>
<proteinExistence type="predicted"/>
<evidence type="ECO:0000256" key="1">
    <source>
        <dbReference type="ARBA" id="ARBA00022723"/>
    </source>
</evidence>
<dbReference type="InterPro" id="IPR002867">
    <property type="entry name" value="IBR_dom"/>
</dbReference>
<dbReference type="GO" id="GO:0008270">
    <property type="term" value="F:zinc ion binding"/>
    <property type="evidence" value="ECO:0007669"/>
    <property type="project" value="UniProtKB-KW"/>
</dbReference>
<dbReference type="EMBL" id="PVQB02000065">
    <property type="protein sequence ID" value="KAF4344092.1"/>
    <property type="molecule type" value="Genomic_DNA"/>
</dbReference>
<evidence type="ECO:0000256" key="4">
    <source>
        <dbReference type="ARBA" id="ARBA00022833"/>
    </source>
</evidence>
<comment type="caution">
    <text evidence="7">The sequence shown here is derived from an EMBL/GenBank/DDBJ whole genome shotgun (WGS) entry which is preliminary data.</text>
</comment>
<organism evidence="7 8">
    <name type="scientific">Fusarium beomiforme</name>
    <dbReference type="NCBI Taxonomy" id="44412"/>
    <lineage>
        <taxon>Eukaryota</taxon>
        <taxon>Fungi</taxon>
        <taxon>Dikarya</taxon>
        <taxon>Ascomycota</taxon>
        <taxon>Pezizomycotina</taxon>
        <taxon>Sordariomycetes</taxon>
        <taxon>Hypocreomycetidae</taxon>
        <taxon>Hypocreales</taxon>
        <taxon>Nectriaceae</taxon>
        <taxon>Fusarium</taxon>
        <taxon>Fusarium burgessii species complex</taxon>
    </lineage>
</organism>
<accession>A0A9P5AUI9</accession>
<dbReference type="PANTHER" id="PTHR11685">
    <property type="entry name" value="RBR FAMILY RING FINGER AND IBR DOMAIN-CONTAINING"/>
    <property type="match status" value="1"/>
</dbReference>
<evidence type="ECO:0000313" key="7">
    <source>
        <dbReference type="EMBL" id="KAF4344092.1"/>
    </source>
</evidence>
<evidence type="ECO:0000256" key="2">
    <source>
        <dbReference type="ARBA" id="ARBA00022771"/>
    </source>
</evidence>
<feature type="domain" description="IBR" evidence="6">
    <location>
        <begin position="188"/>
        <end position="241"/>
    </location>
</feature>
<name>A0A9P5AUI9_9HYPO</name>
<gene>
    <name evidence="7" type="ORF">FBEOM_1964</name>
</gene>
<dbReference type="InterPro" id="IPR013083">
    <property type="entry name" value="Znf_RING/FYVE/PHD"/>
</dbReference>
<keyword evidence="8" id="KW-1185">Reference proteome</keyword>
<feature type="region of interest" description="Disordered" evidence="5">
    <location>
        <begin position="310"/>
        <end position="340"/>
    </location>
</feature>
<evidence type="ECO:0000259" key="6">
    <source>
        <dbReference type="Pfam" id="PF01485"/>
    </source>
</evidence>
<feature type="compositionally biased region" description="Acidic residues" evidence="5">
    <location>
        <begin position="310"/>
        <end position="327"/>
    </location>
</feature>